<evidence type="ECO:0000256" key="4">
    <source>
        <dbReference type="ARBA" id="ARBA00022801"/>
    </source>
</evidence>
<comment type="catalytic activity">
    <reaction evidence="1">
        <text>Hydrolysis of terminal non-reducing N-acetyl-D-hexosamine residues in N-acetyl-beta-D-hexosaminides.</text>
        <dbReference type="EC" id="3.2.1.52"/>
    </reaction>
</comment>
<feature type="signal peptide" evidence="7">
    <location>
        <begin position="1"/>
        <end position="19"/>
    </location>
</feature>
<dbReference type="EC" id="3.2.1.52" evidence="3"/>
<keyword evidence="4 9" id="KW-0378">Hydrolase</keyword>
<reference evidence="9" key="1">
    <citation type="submission" date="2023-06" db="EMBL/GenBank/DDBJ databases">
        <title>Probiogenomic evaluation and L lactic producing Weizmannia coaggulans BKMTCR2-2 from tree bark.</title>
        <authorList>
            <person name="Mahittikon J."/>
            <person name="Tanasupawat S."/>
        </authorList>
    </citation>
    <scope>NUCLEOTIDE SEQUENCE</scope>
    <source>
        <strain evidence="9">BKMTCR2-2</strain>
    </source>
</reference>
<dbReference type="RefSeq" id="WP_152598489.1">
    <property type="nucleotide sequence ID" value="NZ_JABBFU010000067.1"/>
</dbReference>
<dbReference type="PANTHER" id="PTHR30480:SF13">
    <property type="entry name" value="BETA-HEXOSAMINIDASE"/>
    <property type="match status" value="1"/>
</dbReference>
<evidence type="ECO:0000313" key="10">
    <source>
        <dbReference type="Proteomes" id="UP001223084"/>
    </source>
</evidence>
<dbReference type="Pfam" id="PF00933">
    <property type="entry name" value="Glyco_hydro_3"/>
    <property type="match status" value="1"/>
</dbReference>
<dbReference type="PANTHER" id="PTHR30480">
    <property type="entry name" value="BETA-HEXOSAMINIDASE-RELATED"/>
    <property type="match status" value="1"/>
</dbReference>
<evidence type="ECO:0000256" key="1">
    <source>
        <dbReference type="ARBA" id="ARBA00001231"/>
    </source>
</evidence>
<evidence type="ECO:0000313" key="9">
    <source>
        <dbReference type="EMBL" id="MDL5040430.1"/>
    </source>
</evidence>
<evidence type="ECO:0000256" key="3">
    <source>
        <dbReference type="ARBA" id="ARBA00012663"/>
    </source>
</evidence>
<dbReference type="SUPFAM" id="SSF51445">
    <property type="entry name" value="(Trans)glycosidases"/>
    <property type="match status" value="1"/>
</dbReference>
<evidence type="ECO:0000256" key="7">
    <source>
        <dbReference type="SAM" id="SignalP"/>
    </source>
</evidence>
<dbReference type="Gene3D" id="3.20.20.300">
    <property type="entry name" value="Glycoside hydrolase, family 3, N-terminal domain"/>
    <property type="match status" value="1"/>
</dbReference>
<organism evidence="9 10">
    <name type="scientific">Heyndrickxia coagulans</name>
    <name type="common">Weizmannia coagulans</name>
    <dbReference type="NCBI Taxonomy" id="1398"/>
    <lineage>
        <taxon>Bacteria</taxon>
        <taxon>Bacillati</taxon>
        <taxon>Bacillota</taxon>
        <taxon>Bacilli</taxon>
        <taxon>Bacillales</taxon>
        <taxon>Bacillaceae</taxon>
        <taxon>Heyndrickxia</taxon>
    </lineage>
</organism>
<evidence type="ECO:0000256" key="2">
    <source>
        <dbReference type="ARBA" id="ARBA00005336"/>
    </source>
</evidence>
<keyword evidence="5 9" id="KW-0326">Glycosidase</keyword>
<comment type="similarity">
    <text evidence="2">Belongs to the glycosyl hydrolase 3 family.</text>
</comment>
<sequence length="425" mass="46635">MKKISFLLCCVIVVAGVVAALQHGRKSENPKPARAKETVQKPVASEVERTPDNNPVNISEQADALVKKMTLKEKIGQMMMVGFYGTKPDYAINNLIREQKIGGVIYFDRNMQSPKQVAELSNTLQHTAAAGQPHHLPLLFGTDQEGGEILRMRSKVSPIPSQQVLGKSATARGTYNIAKINGSELAAMGIHLDFAPVLDVSDQDSRSFGSDPLKTYQFGQMAVKGLNDAGVTAVLKHFPGNGRAKTDPHLDTSTVQAGRTELEQTDMVPFKKMIQNENGSRFFVMVTHVKYPAYDAVKPASISPAIIQSLLRDRLKYQGIVISDDLEMGAVSNHYSFQKLGKEAVKAGVDILLVCHEYEHQKAVYQGILSAVRSGEIKESRIDESVRRIVTYKLQNQYPVKVNPATAAKTVGSSAHKKLVEENHS</sequence>
<protein>
    <recommendedName>
        <fullName evidence="3">beta-N-acetylhexosaminidase</fullName>
        <ecNumber evidence="3">3.2.1.52</ecNumber>
    </recommendedName>
</protein>
<dbReference type="InterPro" id="IPR001764">
    <property type="entry name" value="Glyco_hydro_3_N"/>
</dbReference>
<comment type="caution">
    <text evidence="9">The sequence shown here is derived from an EMBL/GenBank/DDBJ whole genome shotgun (WGS) entry which is preliminary data.</text>
</comment>
<dbReference type="AlphaFoldDB" id="A0AAW7CA63"/>
<dbReference type="InterPro" id="IPR036962">
    <property type="entry name" value="Glyco_hydro_3_N_sf"/>
</dbReference>
<evidence type="ECO:0000256" key="5">
    <source>
        <dbReference type="ARBA" id="ARBA00023295"/>
    </source>
</evidence>
<name>A0AAW7CA63_HEYCO</name>
<proteinExistence type="inferred from homology"/>
<keyword evidence="7" id="KW-0732">Signal</keyword>
<gene>
    <name evidence="9" type="primary">nagZ</name>
    <name evidence="9" type="ORF">QN341_04950</name>
</gene>
<accession>A0AAW7CA63</accession>
<evidence type="ECO:0000256" key="6">
    <source>
        <dbReference type="SAM" id="MobiDB-lite"/>
    </source>
</evidence>
<dbReference type="GO" id="GO:0009254">
    <property type="term" value="P:peptidoglycan turnover"/>
    <property type="evidence" value="ECO:0007669"/>
    <property type="project" value="TreeGrafter"/>
</dbReference>
<dbReference type="InterPro" id="IPR017853">
    <property type="entry name" value="GH"/>
</dbReference>
<feature type="region of interest" description="Disordered" evidence="6">
    <location>
        <begin position="25"/>
        <end position="56"/>
    </location>
</feature>
<dbReference type="NCBIfam" id="NF003740">
    <property type="entry name" value="PRK05337.1"/>
    <property type="match status" value="1"/>
</dbReference>
<feature type="chain" id="PRO_5043375493" description="beta-N-acetylhexosaminidase" evidence="7">
    <location>
        <begin position="20"/>
        <end position="425"/>
    </location>
</feature>
<dbReference type="Proteomes" id="UP001223084">
    <property type="component" value="Unassembled WGS sequence"/>
</dbReference>
<dbReference type="EMBL" id="JASUZX010000001">
    <property type="protein sequence ID" value="MDL5040430.1"/>
    <property type="molecule type" value="Genomic_DNA"/>
</dbReference>
<feature type="compositionally biased region" description="Basic and acidic residues" evidence="6">
    <location>
        <begin position="25"/>
        <end position="39"/>
    </location>
</feature>
<feature type="domain" description="Glycoside hydrolase family 3 N-terminal" evidence="8">
    <location>
        <begin position="70"/>
        <end position="391"/>
    </location>
</feature>
<dbReference type="GO" id="GO:0004563">
    <property type="term" value="F:beta-N-acetylhexosaminidase activity"/>
    <property type="evidence" value="ECO:0007669"/>
    <property type="project" value="UniProtKB-EC"/>
</dbReference>
<evidence type="ECO:0000259" key="8">
    <source>
        <dbReference type="Pfam" id="PF00933"/>
    </source>
</evidence>
<dbReference type="InterPro" id="IPR050226">
    <property type="entry name" value="NagZ_Beta-hexosaminidase"/>
</dbReference>
<dbReference type="GO" id="GO:0005975">
    <property type="term" value="P:carbohydrate metabolic process"/>
    <property type="evidence" value="ECO:0007669"/>
    <property type="project" value="InterPro"/>
</dbReference>